<evidence type="ECO:0000256" key="1">
    <source>
        <dbReference type="SAM" id="MobiDB-lite"/>
    </source>
</evidence>
<keyword evidence="3" id="KW-1185">Reference proteome</keyword>
<dbReference type="AlphaFoldDB" id="A0A4Q1BQ05"/>
<feature type="compositionally biased region" description="Polar residues" evidence="1">
    <location>
        <begin position="62"/>
        <end position="71"/>
    </location>
</feature>
<name>A0A4Q1BQ05_TREME</name>
<sequence length="77" mass="8203">MPGKDTITSSGQNSQGNSYDTRVDSGGNSGYHYSNSNGSYYYSNTNGSSYYNTGNGYASYTSPQGQSTQYYGSAAKK</sequence>
<comment type="caution">
    <text evidence="2">The sequence shown here is derived from an EMBL/GenBank/DDBJ whole genome shotgun (WGS) entry which is preliminary data.</text>
</comment>
<dbReference type="InParanoid" id="A0A4Q1BQ05"/>
<organism evidence="2 3">
    <name type="scientific">Tremella mesenterica</name>
    <name type="common">Jelly fungus</name>
    <dbReference type="NCBI Taxonomy" id="5217"/>
    <lineage>
        <taxon>Eukaryota</taxon>
        <taxon>Fungi</taxon>
        <taxon>Dikarya</taxon>
        <taxon>Basidiomycota</taxon>
        <taxon>Agaricomycotina</taxon>
        <taxon>Tremellomycetes</taxon>
        <taxon>Tremellales</taxon>
        <taxon>Tremellaceae</taxon>
        <taxon>Tremella</taxon>
    </lineage>
</organism>
<evidence type="ECO:0000313" key="3">
    <source>
        <dbReference type="Proteomes" id="UP000289152"/>
    </source>
</evidence>
<feature type="region of interest" description="Disordered" evidence="1">
    <location>
        <begin position="1"/>
        <end position="77"/>
    </location>
</feature>
<evidence type="ECO:0000313" key="2">
    <source>
        <dbReference type="EMBL" id="RXK39930.1"/>
    </source>
</evidence>
<proteinExistence type="predicted"/>
<feature type="compositionally biased region" description="Polar residues" evidence="1">
    <location>
        <begin position="1"/>
        <end position="20"/>
    </location>
</feature>
<dbReference type="OMA" id="SEGNHYC"/>
<dbReference type="Proteomes" id="UP000289152">
    <property type="component" value="Unassembled WGS sequence"/>
</dbReference>
<feature type="compositionally biased region" description="Low complexity" evidence="1">
    <location>
        <begin position="30"/>
        <end position="61"/>
    </location>
</feature>
<accession>A0A4Q1BQ05</accession>
<protein>
    <submittedName>
        <fullName evidence="2">Uncharacterized protein</fullName>
    </submittedName>
</protein>
<gene>
    <name evidence="2" type="ORF">M231_02725</name>
</gene>
<reference evidence="2 3" key="1">
    <citation type="submission" date="2016-06" db="EMBL/GenBank/DDBJ databases">
        <title>Evolution of pathogenesis and genome organization in the Tremellales.</title>
        <authorList>
            <person name="Cuomo C."/>
            <person name="Litvintseva A."/>
            <person name="Heitman J."/>
            <person name="Chen Y."/>
            <person name="Sun S."/>
            <person name="Springer D."/>
            <person name="Dromer F."/>
            <person name="Young S."/>
            <person name="Zeng Q."/>
            <person name="Chapman S."/>
            <person name="Gujja S."/>
            <person name="Saif S."/>
            <person name="Birren B."/>
        </authorList>
    </citation>
    <scope>NUCLEOTIDE SEQUENCE [LARGE SCALE GENOMIC DNA]</scope>
    <source>
        <strain evidence="2 3">ATCC 28783</strain>
    </source>
</reference>
<dbReference type="EMBL" id="SDIL01000024">
    <property type="protein sequence ID" value="RXK39930.1"/>
    <property type="molecule type" value="Genomic_DNA"/>
</dbReference>